<dbReference type="InterPro" id="IPR016130">
    <property type="entry name" value="Tyr_Pase_AS"/>
</dbReference>
<keyword evidence="4" id="KW-1185">Reference proteome</keyword>
<evidence type="ECO:0000313" key="3">
    <source>
        <dbReference type="EMBL" id="UOQ87490.1"/>
    </source>
</evidence>
<dbReference type="Pfam" id="PF13350">
    <property type="entry name" value="Y_phosphatase3"/>
    <property type="match status" value="1"/>
</dbReference>
<feature type="domain" description="Tyrosine specific protein phosphatases" evidence="2">
    <location>
        <begin position="135"/>
        <end position="207"/>
    </location>
</feature>
<name>A0ABY4GSZ3_9BACI</name>
<dbReference type="Proteomes" id="UP000831537">
    <property type="component" value="Chromosome"/>
</dbReference>
<reference evidence="3 4" key="1">
    <citation type="submission" date="2022-04" db="EMBL/GenBank/DDBJ databases">
        <title>Gracilibacillus sp. isolated from saltern.</title>
        <authorList>
            <person name="Won M."/>
            <person name="Lee C.-M."/>
            <person name="Woen H.-Y."/>
            <person name="Kwon S.-W."/>
        </authorList>
    </citation>
    <scope>NUCLEOTIDE SEQUENCE [LARGE SCALE GENOMIC DNA]</scope>
    <source>
        <strain evidence="3 4">SSPM10-3</strain>
    </source>
</reference>
<dbReference type="PANTHER" id="PTHR31126">
    <property type="entry name" value="TYROSINE-PROTEIN PHOSPHATASE"/>
    <property type="match status" value="1"/>
</dbReference>
<accession>A0ABY4GSZ3</accession>
<protein>
    <submittedName>
        <fullName evidence="3">Tyrosine-protein phosphatase</fullName>
    </submittedName>
</protein>
<organism evidence="3 4">
    <name type="scientific">Gracilibacillus salinarum</name>
    <dbReference type="NCBI Taxonomy" id="2932255"/>
    <lineage>
        <taxon>Bacteria</taxon>
        <taxon>Bacillati</taxon>
        <taxon>Bacillota</taxon>
        <taxon>Bacilli</taxon>
        <taxon>Bacillales</taxon>
        <taxon>Bacillaceae</taxon>
        <taxon>Gracilibacillus</taxon>
    </lineage>
</organism>
<dbReference type="Gene3D" id="3.90.190.10">
    <property type="entry name" value="Protein tyrosine phosphatase superfamily"/>
    <property type="match status" value="1"/>
</dbReference>
<dbReference type="SUPFAM" id="SSF52799">
    <property type="entry name" value="(Phosphotyrosine protein) phosphatases II"/>
    <property type="match status" value="1"/>
</dbReference>
<dbReference type="PROSITE" id="PS50056">
    <property type="entry name" value="TYR_PHOSPHATASE_2"/>
    <property type="match status" value="1"/>
</dbReference>
<dbReference type="InterPro" id="IPR029021">
    <property type="entry name" value="Prot-tyrosine_phosphatase-like"/>
</dbReference>
<dbReference type="InterPro" id="IPR000387">
    <property type="entry name" value="Tyr_Pase_dom"/>
</dbReference>
<proteinExistence type="inferred from homology"/>
<dbReference type="PANTHER" id="PTHR31126:SF1">
    <property type="entry name" value="TYROSINE SPECIFIC PROTEIN PHOSPHATASES DOMAIN-CONTAINING PROTEIN"/>
    <property type="match status" value="1"/>
</dbReference>
<dbReference type="InterPro" id="IPR026893">
    <property type="entry name" value="Tyr/Ser_Pase_IphP-type"/>
</dbReference>
<dbReference type="EMBL" id="CP095071">
    <property type="protein sequence ID" value="UOQ87490.1"/>
    <property type="molecule type" value="Genomic_DNA"/>
</dbReference>
<evidence type="ECO:0000313" key="4">
    <source>
        <dbReference type="Proteomes" id="UP000831537"/>
    </source>
</evidence>
<gene>
    <name evidence="3" type="ORF">MUN87_11260</name>
</gene>
<evidence type="ECO:0000259" key="2">
    <source>
        <dbReference type="PROSITE" id="PS50056"/>
    </source>
</evidence>
<evidence type="ECO:0000256" key="1">
    <source>
        <dbReference type="ARBA" id="ARBA00009580"/>
    </source>
</evidence>
<sequence>MKLPLVEKKKLTIEGAINFRDMGGYQTEDGRTVVESIFFRSGDLSKLTGAGLQQLKQLNIWKICDFRSNNEISENPDPIIEHAEHIHMPVIPENEKILDPKQQMEHYMKLVQQNQGEQMMVDLNRTMVEQKDVWRDLLHLLLDDNSGPIIIHCTAGKDRTGVGSALILKTLGVSEAVILEDYEKTNEAIEQLKSITKGSIPAELEDAMKEKLKETGTAMVAAKRIYIEAYFDEINRLYGSFDQYLEEGLGISKEMRQKLQDKYLVQQNN</sequence>
<dbReference type="RefSeq" id="WP_244747957.1">
    <property type="nucleotide sequence ID" value="NZ_CP095071.1"/>
</dbReference>
<dbReference type="PROSITE" id="PS00383">
    <property type="entry name" value="TYR_PHOSPHATASE_1"/>
    <property type="match status" value="1"/>
</dbReference>
<comment type="similarity">
    <text evidence="1">Belongs to the protein-tyrosine phosphatase family.</text>
</comment>